<dbReference type="InterPro" id="IPR001279">
    <property type="entry name" value="Metallo-B-lactamas"/>
</dbReference>
<evidence type="ECO:0000256" key="9">
    <source>
        <dbReference type="ARBA" id="ARBA00022764"/>
    </source>
</evidence>
<evidence type="ECO:0000313" key="16">
    <source>
        <dbReference type="Proteomes" id="UP001230035"/>
    </source>
</evidence>
<keyword evidence="16" id="KW-1185">Reference proteome</keyword>
<name>A0ABT6XP35_9FLAO</name>
<evidence type="ECO:0000256" key="12">
    <source>
        <dbReference type="ARBA" id="ARBA00023251"/>
    </source>
</evidence>
<keyword evidence="9" id="KW-0574">Periplasm</keyword>
<comment type="cofactor">
    <cofactor evidence="2 13">
        <name>Zn(2+)</name>
        <dbReference type="ChEBI" id="CHEBI:29105"/>
    </cofactor>
</comment>
<dbReference type="InterPro" id="IPR001018">
    <property type="entry name" value="Beta-lactamase_class-B_CS"/>
</dbReference>
<keyword evidence="10 13" id="KW-0378">Hydrolase</keyword>
<keyword evidence="7 13" id="KW-0479">Metal-binding</keyword>
<dbReference type="InterPro" id="IPR058199">
    <property type="entry name" value="BlaB//VIM/IMP-1"/>
</dbReference>
<evidence type="ECO:0000256" key="3">
    <source>
        <dbReference type="ARBA" id="ARBA00004418"/>
    </source>
</evidence>
<dbReference type="PROSITE" id="PS00744">
    <property type="entry name" value="BETA_LACTAMASE_B_2"/>
    <property type="match status" value="1"/>
</dbReference>
<dbReference type="GO" id="GO:0008800">
    <property type="term" value="F:beta-lactamase activity"/>
    <property type="evidence" value="ECO:0007669"/>
    <property type="project" value="UniProtKB-EC"/>
</dbReference>
<sequence length="253" mass="28075">MQTAQKTIIILIFLALNLQCSNPKPIAFKSKKVYQTESLVITQISPYTYIHTSFKQTDDFGYVPCNGQIVIADNEAVILDTPTNNKNAEELINWVTQKRDCTIKAVIPTHFHDDCLGGLEAFTKKSIPSYGNYKTIALAKQNNLTVPQSSFTDSLIVNAGTQKIEVKFFGEGHTKDNVIAYLPSENIMFGGCLIKELGAGKGYTGDANLTEWSSTVQKIKRAYPDVKMIIPGHGKWGNSTLLDYTITLFKTTH</sequence>
<dbReference type="NCBIfam" id="NF012229">
    <property type="entry name" value="bla_class_B_core"/>
    <property type="match status" value="1"/>
</dbReference>
<dbReference type="Proteomes" id="UP001230035">
    <property type="component" value="Unassembled WGS sequence"/>
</dbReference>
<evidence type="ECO:0000256" key="2">
    <source>
        <dbReference type="ARBA" id="ARBA00001947"/>
    </source>
</evidence>
<proteinExistence type="inferred from homology"/>
<comment type="similarity">
    <text evidence="4 13">Belongs to the metallo-beta-lactamase superfamily. Class-B beta-lactamase family.</text>
</comment>
<evidence type="ECO:0000256" key="8">
    <source>
        <dbReference type="ARBA" id="ARBA00022729"/>
    </source>
</evidence>
<dbReference type="EC" id="3.5.2.6" evidence="6 13"/>
<dbReference type="SMART" id="SM00849">
    <property type="entry name" value="Lactamase_B"/>
    <property type="match status" value="1"/>
</dbReference>
<protein>
    <recommendedName>
        <fullName evidence="6 13">Beta-lactamase</fullName>
        <ecNumber evidence="6 13">3.5.2.6</ecNumber>
    </recommendedName>
</protein>
<dbReference type="RefSeq" id="WP_283238540.1">
    <property type="nucleotide sequence ID" value="NZ_JASGBP010000002.1"/>
</dbReference>
<dbReference type="PROSITE" id="PS00743">
    <property type="entry name" value="BETA_LACTAMASE_B_1"/>
    <property type="match status" value="1"/>
</dbReference>
<evidence type="ECO:0000256" key="13">
    <source>
        <dbReference type="RuleBase" id="RU361140"/>
    </source>
</evidence>
<feature type="domain" description="Metallo-beta-lactamase" evidence="14">
    <location>
        <begin position="64"/>
        <end position="233"/>
    </location>
</feature>
<dbReference type="Gene3D" id="3.60.15.10">
    <property type="entry name" value="Ribonuclease Z/Hydroxyacylglutathione hydrolase-like"/>
    <property type="match status" value="1"/>
</dbReference>
<gene>
    <name evidence="15" type="primary">bla</name>
    <name evidence="15" type="ORF">QHT84_05450</name>
</gene>
<evidence type="ECO:0000256" key="7">
    <source>
        <dbReference type="ARBA" id="ARBA00022723"/>
    </source>
</evidence>
<organism evidence="15 16">
    <name type="scientific">Flavobacterium sedimenticola</name>
    <dbReference type="NCBI Taxonomy" id="3043286"/>
    <lineage>
        <taxon>Bacteria</taxon>
        <taxon>Pseudomonadati</taxon>
        <taxon>Bacteroidota</taxon>
        <taxon>Flavobacteriia</taxon>
        <taxon>Flavobacteriales</taxon>
        <taxon>Flavobacteriaceae</taxon>
        <taxon>Flavobacterium</taxon>
    </lineage>
</organism>
<dbReference type="NCBIfam" id="NF033088">
    <property type="entry name" value="bla_subclass_B1"/>
    <property type="match status" value="1"/>
</dbReference>
<comment type="catalytic activity">
    <reaction evidence="1 13">
        <text>a beta-lactam + H2O = a substituted beta-amino acid</text>
        <dbReference type="Rhea" id="RHEA:20401"/>
        <dbReference type="ChEBI" id="CHEBI:15377"/>
        <dbReference type="ChEBI" id="CHEBI:35627"/>
        <dbReference type="ChEBI" id="CHEBI:140347"/>
        <dbReference type="EC" id="3.5.2.6"/>
    </reaction>
</comment>
<dbReference type="PANTHER" id="PTHR42951">
    <property type="entry name" value="METALLO-BETA-LACTAMASE DOMAIN-CONTAINING"/>
    <property type="match status" value="1"/>
</dbReference>
<keyword evidence="12 13" id="KW-0046">Antibiotic resistance</keyword>
<dbReference type="CDD" id="cd16302">
    <property type="entry name" value="CcrA-like_MBL-B1"/>
    <property type="match status" value="1"/>
</dbReference>
<dbReference type="SUPFAM" id="SSF56281">
    <property type="entry name" value="Metallo-hydrolase/oxidoreductase"/>
    <property type="match status" value="1"/>
</dbReference>
<dbReference type="PANTHER" id="PTHR42951:SF4">
    <property type="entry name" value="ACYL-COENZYME A THIOESTERASE MBLAC2"/>
    <property type="match status" value="1"/>
</dbReference>
<keyword evidence="11 13" id="KW-0862">Zinc</keyword>
<accession>A0ABT6XP35</accession>
<dbReference type="InterPro" id="IPR036866">
    <property type="entry name" value="RibonucZ/Hydroxyglut_hydro"/>
</dbReference>
<evidence type="ECO:0000313" key="15">
    <source>
        <dbReference type="EMBL" id="MDI9256855.1"/>
    </source>
</evidence>
<comment type="subcellular location">
    <subcellularLocation>
        <location evidence="3">Periplasm</location>
    </subcellularLocation>
</comment>
<dbReference type="Pfam" id="PF00753">
    <property type="entry name" value="Lactamase_B"/>
    <property type="match status" value="1"/>
</dbReference>
<evidence type="ECO:0000259" key="14">
    <source>
        <dbReference type="SMART" id="SM00849"/>
    </source>
</evidence>
<evidence type="ECO:0000256" key="4">
    <source>
        <dbReference type="ARBA" id="ARBA00005250"/>
    </source>
</evidence>
<dbReference type="EMBL" id="JASGBP010000002">
    <property type="protein sequence ID" value="MDI9256855.1"/>
    <property type="molecule type" value="Genomic_DNA"/>
</dbReference>
<dbReference type="InterPro" id="IPR050855">
    <property type="entry name" value="NDM-1-like"/>
</dbReference>
<comment type="caution">
    <text evidence="15">The sequence shown here is derived from an EMBL/GenBank/DDBJ whole genome shotgun (WGS) entry which is preliminary data.</text>
</comment>
<reference evidence="15 16" key="1">
    <citation type="submission" date="2023-05" db="EMBL/GenBank/DDBJ databases">
        <title>Flavobacterium sedimenti sp. nov., isolated from the sediment.</title>
        <authorList>
            <person name="Wu N."/>
        </authorList>
    </citation>
    <scope>NUCLEOTIDE SEQUENCE [LARGE SCALE GENOMIC DNA]</scope>
    <source>
        <strain evidence="15 16">YZ-48</strain>
    </source>
</reference>
<evidence type="ECO:0000256" key="5">
    <source>
        <dbReference type="ARBA" id="ARBA00011245"/>
    </source>
</evidence>
<evidence type="ECO:0000256" key="1">
    <source>
        <dbReference type="ARBA" id="ARBA00001526"/>
    </source>
</evidence>
<keyword evidence="8" id="KW-0732">Signal</keyword>
<evidence type="ECO:0000256" key="11">
    <source>
        <dbReference type="ARBA" id="ARBA00022833"/>
    </source>
</evidence>
<comment type="subunit">
    <text evidence="5">Monomer.</text>
</comment>
<evidence type="ECO:0000256" key="10">
    <source>
        <dbReference type="ARBA" id="ARBA00022801"/>
    </source>
</evidence>
<evidence type="ECO:0000256" key="6">
    <source>
        <dbReference type="ARBA" id="ARBA00012865"/>
    </source>
</evidence>